<dbReference type="PANTHER" id="PTHR14928">
    <property type="entry name" value="MICRO-RNA BINDING ZINC FINGER CCCH DOMAIN-CONTAINING PROTEIN 7"/>
    <property type="match status" value="1"/>
</dbReference>
<reference evidence="2" key="1">
    <citation type="journal article" date="2023" name="G3 (Bethesda)">
        <title>A reference genome for the long-term kleptoplast-retaining sea slug Elysia crispata morphotype clarki.</title>
        <authorList>
            <person name="Eastman K.E."/>
            <person name="Pendleton A.L."/>
            <person name="Shaikh M.A."/>
            <person name="Suttiyut T."/>
            <person name="Ogas R."/>
            <person name="Tomko P."/>
            <person name="Gavelis G."/>
            <person name="Widhalm J.R."/>
            <person name="Wisecaver J.H."/>
        </authorList>
    </citation>
    <scope>NUCLEOTIDE SEQUENCE</scope>
    <source>
        <strain evidence="2">ECLA1</strain>
    </source>
</reference>
<dbReference type="InterPro" id="IPR039691">
    <property type="entry name" value="ZC3H7A/B"/>
</dbReference>
<evidence type="ECO:0008006" key="4">
    <source>
        <dbReference type="Google" id="ProtNLM"/>
    </source>
</evidence>
<dbReference type="SUPFAM" id="SSF57667">
    <property type="entry name" value="beta-beta-alpha zinc fingers"/>
    <property type="match status" value="1"/>
</dbReference>
<accession>A0AAE0ZCN7</accession>
<feature type="region of interest" description="Disordered" evidence="1">
    <location>
        <begin position="65"/>
        <end position="84"/>
    </location>
</feature>
<dbReference type="GO" id="GO:0035196">
    <property type="term" value="P:miRNA processing"/>
    <property type="evidence" value="ECO:0007669"/>
    <property type="project" value="TreeGrafter"/>
</dbReference>
<gene>
    <name evidence="2" type="ORF">RRG08_011955</name>
</gene>
<dbReference type="EMBL" id="JAWDGP010004181">
    <property type="protein sequence ID" value="KAK3766999.1"/>
    <property type="molecule type" value="Genomic_DNA"/>
</dbReference>
<comment type="caution">
    <text evidence="2">The sequence shown here is derived from an EMBL/GenBank/DDBJ whole genome shotgun (WGS) entry which is preliminary data.</text>
</comment>
<sequence>MCTTPKCSVIVAVDIVVEVVEAVAAVAAAAAAEGLLAAGGKLATESFYKMPKKKKVKLVTEIRAPDTSSKVQPHESTDSAERSRTTLQKYKLKLGQRNVHMKSDFIPSSLTNPLQSVCNLFCSKCLIFSGTAWYYIHDPPPEHGCHLDILAYRVQDINGHIVWAKVRERTNGFPGNYAMCYSALSRDQNQCKYYNKDECKYLHTIEEKLLWKLEQEDSFNISLFIANYRKKGVQTTPIPAPRPSLLSLIQKYGGYFIFICRLCFFEESLISRIKGEKEKCSGPGRHSLQTSKVLAFIKDRELTLVNRRKFFHQGAYFKMCWRQSRCRNMLLNSCLFAHSQVEKAVWDLQLETSISENQIVHQSLSIWKKMQTSISQGITPLKVNSSTGQDVPSVNLTEVCGLCWTSQKLISEDTGRSKCVRGHGNFQVFSAFVSLPSLREIRKLPGHLRQSTKLRLCPSLPKCIRAGCGYPHCEEELKIWQWMLTNGVKNLQDVANRFVKTRRQSTSSTGDSVILAPSHYEARDTGIKVPWGPTSPSRTQDPAEASNSILGDIEAKAYYCQYCGAYCDSDKDWDDHCMSEEHVSNVNSDSEHQWNFRQPPWGHSGNLILCRRHIDNQSCKYSYVPYMYNLCNDAHSQEELDEWLERHEWRQMKRDMARERNMFSYTESLLHEYQSQGDSTNVVCVASFRHNTS</sequence>
<evidence type="ECO:0000313" key="2">
    <source>
        <dbReference type="EMBL" id="KAK3766999.1"/>
    </source>
</evidence>
<keyword evidence="3" id="KW-1185">Reference proteome</keyword>
<evidence type="ECO:0000256" key="1">
    <source>
        <dbReference type="SAM" id="MobiDB-lite"/>
    </source>
</evidence>
<organism evidence="2 3">
    <name type="scientific">Elysia crispata</name>
    <name type="common">lettuce slug</name>
    <dbReference type="NCBI Taxonomy" id="231223"/>
    <lineage>
        <taxon>Eukaryota</taxon>
        <taxon>Metazoa</taxon>
        <taxon>Spiralia</taxon>
        <taxon>Lophotrochozoa</taxon>
        <taxon>Mollusca</taxon>
        <taxon>Gastropoda</taxon>
        <taxon>Heterobranchia</taxon>
        <taxon>Euthyneura</taxon>
        <taxon>Panpulmonata</taxon>
        <taxon>Sacoglossa</taxon>
        <taxon>Placobranchoidea</taxon>
        <taxon>Plakobranchidae</taxon>
        <taxon>Elysia</taxon>
    </lineage>
</organism>
<feature type="compositionally biased region" description="Basic and acidic residues" evidence="1">
    <location>
        <begin position="72"/>
        <end position="84"/>
    </location>
</feature>
<evidence type="ECO:0000313" key="3">
    <source>
        <dbReference type="Proteomes" id="UP001283361"/>
    </source>
</evidence>
<name>A0AAE0ZCN7_9GAST</name>
<dbReference type="Proteomes" id="UP001283361">
    <property type="component" value="Unassembled WGS sequence"/>
</dbReference>
<dbReference type="AlphaFoldDB" id="A0AAE0ZCN7"/>
<protein>
    <recommendedName>
        <fullName evidence="4">C3H1-type domain-containing protein</fullName>
    </recommendedName>
</protein>
<dbReference type="PANTHER" id="PTHR14928:SF16">
    <property type="entry name" value="C3H1-TYPE DOMAIN-CONTAINING PROTEIN"/>
    <property type="match status" value="1"/>
</dbReference>
<dbReference type="GO" id="GO:0035198">
    <property type="term" value="F:miRNA binding"/>
    <property type="evidence" value="ECO:0007669"/>
    <property type="project" value="InterPro"/>
</dbReference>
<proteinExistence type="predicted"/>
<dbReference type="InterPro" id="IPR036236">
    <property type="entry name" value="Znf_C2H2_sf"/>
</dbReference>